<dbReference type="InterPro" id="IPR010099">
    <property type="entry name" value="SDR39U1"/>
</dbReference>
<organism evidence="4 5">
    <name type="scientific">Nemorincola caseinilytica</name>
    <dbReference type="NCBI Taxonomy" id="2054315"/>
    <lineage>
        <taxon>Bacteria</taxon>
        <taxon>Pseudomonadati</taxon>
        <taxon>Bacteroidota</taxon>
        <taxon>Chitinophagia</taxon>
        <taxon>Chitinophagales</taxon>
        <taxon>Chitinophagaceae</taxon>
        <taxon>Nemorincola</taxon>
    </lineage>
</organism>
<dbReference type="Pfam" id="PF01370">
    <property type="entry name" value="Epimerase"/>
    <property type="match status" value="1"/>
</dbReference>
<sequence length="308" mass="33177">MTIGITGGTGLVGTHVARLLTEKGHSVVLLTRHPRGKKPGNNIRYALFDAEAGKCDTATLSALDAVIHLAGEPIAAHRWTPAQKQKIVDSRVHGTRFLVAMLRQYSAHCQTFIGASAIGIYGPDRLTAKPFTEDMPPATDFLGDTCMKWEAEQQKIAPIMRLVTLRTGIVLAREGGALPQFLRTAPFRLLPIPGSGKQIISWIHMTDLARLIIYALEQPGMSGPYNAVAPAPIPAKELMTAIAKEKGGFYLKPHVPAFVLHAVLGEMAVEVLKSATVSAERTTATGFTFNYPGIRAALHHLLAPISSP</sequence>
<dbReference type="PANTHER" id="PTHR11092">
    <property type="entry name" value="SUGAR NUCLEOTIDE EPIMERASE RELATED"/>
    <property type="match status" value="1"/>
</dbReference>
<dbReference type="Proteomes" id="UP001500067">
    <property type="component" value="Unassembled WGS sequence"/>
</dbReference>
<accession>A0ABP8N5N6</accession>
<dbReference type="SUPFAM" id="SSF51735">
    <property type="entry name" value="NAD(P)-binding Rossmann-fold domains"/>
    <property type="match status" value="1"/>
</dbReference>
<proteinExistence type="inferred from homology"/>
<gene>
    <name evidence="4" type="ORF">GCM10023093_02470</name>
</gene>
<dbReference type="PANTHER" id="PTHR11092:SF0">
    <property type="entry name" value="EPIMERASE FAMILY PROTEIN SDR39U1"/>
    <property type="match status" value="1"/>
</dbReference>
<dbReference type="InterPro" id="IPR036291">
    <property type="entry name" value="NAD(P)-bd_dom_sf"/>
</dbReference>
<dbReference type="RefSeq" id="WP_345077307.1">
    <property type="nucleotide sequence ID" value="NZ_BAABFA010000004.1"/>
</dbReference>
<dbReference type="InterPro" id="IPR013549">
    <property type="entry name" value="DUF1731"/>
</dbReference>
<evidence type="ECO:0000259" key="3">
    <source>
        <dbReference type="Pfam" id="PF08338"/>
    </source>
</evidence>
<comment type="caution">
    <text evidence="4">The sequence shown here is derived from an EMBL/GenBank/DDBJ whole genome shotgun (WGS) entry which is preliminary data.</text>
</comment>
<dbReference type="Pfam" id="PF08338">
    <property type="entry name" value="DUF1731"/>
    <property type="match status" value="1"/>
</dbReference>
<comment type="similarity">
    <text evidence="1">Belongs to the NAD(P)-dependent epimerase/dehydratase family. SDR39U1 subfamily.</text>
</comment>
<name>A0ABP8N5N6_9BACT</name>
<feature type="domain" description="DUF1731" evidence="3">
    <location>
        <begin position="255"/>
        <end position="301"/>
    </location>
</feature>
<evidence type="ECO:0000259" key="2">
    <source>
        <dbReference type="Pfam" id="PF01370"/>
    </source>
</evidence>
<feature type="domain" description="NAD-dependent epimerase/dehydratase" evidence="2">
    <location>
        <begin position="5"/>
        <end position="220"/>
    </location>
</feature>
<protein>
    <submittedName>
        <fullName evidence="4">TIGR01777 family oxidoreductase</fullName>
    </submittedName>
</protein>
<dbReference type="NCBIfam" id="TIGR01777">
    <property type="entry name" value="yfcH"/>
    <property type="match status" value="1"/>
</dbReference>
<evidence type="ECO:0000313" key="5">
    <source>
        <dbReference type="Proteomes" id="UP001500067"/>
    </source>
</evidence>
<reference evidence="5" key="1">
    <citation type="journal article" date="2019" name="Int. J. Syst. Evol. Microbiol.">
        <title>The Global Catalogue of Microorganisms (GCM) 10K type strain sequencing project: providing services to taxonomists for standard genome sequencing and annotation.</title>
        <authorList>
            <consortium name="The Broad Institute Genomics Platform"/>
            <consortium name="The Broad Institute Genome Sequencing Center for Infectious Disease"/>
            <person name="Wu L."/>
            <person name="Ma J."/>
        </authorList>
    </citation>
    <scope>NUCLEOTIDE SEQUENCE [LARGE SCALE GENOMIC DNA]</scope>
    <source>
        <strain evidence="5">JCM 32105</strain>
    </source>
</reference>
<dbReference type="Gene3D" id="3.40.50.720">
    <property type="entry name" value="NAD(P)-binding Rossmann-like Domain"/>
    <property type="match status" value="1"/>
</dbReference>
<dbReference type="InterPro" id="IPR001509">
    <property type="entry name" value="Epimerase_deHydtase"/>
</dbReference>
<keyword evidence="5" id="KW-1185">Reference proteome</keyword>
<dbReference type="EMBL" id="BAABFA010000004">
    <property type="protein sequence ID" value="GAA4460210.1"/>
    <property type="molecule type" value="Genomic_DNA"/>
</dbReference>
<evidence type="ECO:0000313" key="4">
    <source>
        <dbReference type="EMBL" id="GAA4460210.1"/>
    </source>
</evidence>
<evidence type="ECO:0000256" key="1">
    <source>
        <dbReference type="ARBA" id="ARBA00009353"/>
    </source>
</evidence>